<dbReference type="Proteomes" id="UP000183376">
    <property type="component" value="Chromosome I"/>
</dbReference>
<dbReference type="Pfam" id="PF13424">
    <property type="entry name" value="TPR_12"/>
    <property type="match status" value="1"/>
</dbReference>
<dbReference type="EMBL" id="LT629701">
    <property type="protein sequence ID" value="SDN03375.1"/>
    <property type="molecule type" value="Genomic_DNA"/>
</dbReference>
<evidence type="ECO:0000313" key="2">
    <source>
        <dbReference type="Proteomes" id="UP000183376"/>
    </source>
</evidence>
<name>A0A1G9Y4H9_ALLAB</name>
<proteinExistence type="predicted"/>
<sequence length="151" mass="16405">MMSTSAKRPRTSRRPWPLFLHRRYYQDRPELAELTVEAARACDDAVAGVGCRARGELAEPRRHLARALEVNERSGAPRNTGNVEDGLGAVCLAAGDPAGTVEHFERALEVWRGTAGAERKVAISMLDLGRAFVAVDHPAKALPLLGKPGRN</sequence>
<dbReference type="SUPFAM" id="SSF48452">
    <property type="entry name" value="TPR-like"/>
    <property type="match status" value="1"/>
</dbReference>
<gene>
    <name evidence="1" type="ORF">SAMN04489726_4563</name>
</gene>
<organism evidence="1 2">
    <name type="scientific">Allokutzneria albata</name>
    <name type="common">Kibdelosporangium albatum</name>
    <dbReference type="NCBI Taxonomy" id="211114"/>
    <lineage>
        <taxon>Bacteria</taxon>
        <taxon>Bacillati</taxon>
        <taxon>Actinomycetota</taxon>
        <taxon>Actinomycetes</taxon>
        <taxon>Pseudonocardiales</taxon>
        <taxon>Pseudonocardiaceae</taxon>
        <taxon>Allokutzneria</taxon>
    </lineage>
</organism>
<reference evidence="1 2" key="1">
    <citation type="submission" date="2016-10" db="EMBL/GenBank/DDBJ databases">
        <authorList>
            <person name="de Groot N.N."/>
        </authorList>
    </citation>
    <scope>NUCLEOTIDE SEQUENCE [LARGE SCALE GENOMIC DNA]</scope>
    <source>
        <strain evidence="1 2">DSM 44149</strain>
    </source>
</reference>
<evidence type="ECO:0008006" key="3">
    <source>
        <dbReference type="Google" id="ProtNLM"/>
    </source>
</evidence>
<accession>A0A1G9Y4H9</accession>
<dbReference type="STRING" id="211114.SAMN04489726_4563"/>
<dbReference type="AlphaFoldDB" id="A0A1G9Y4H9"/>
<dbReference type="InterPro" id="IPR011990">
    <property type="entry name" value="TPR-like_helical_dom_sf"/>
</dbReference>
<evidence type="ECO:0000313" key="1">
    <source>
        <dbReference type="EMBL" id="SDN03375.1"/>
    </source>
</evidence>
<keyword evidence="2" id="KW-1185">Reference proteome</keyword>
<protein>
    <recommendedName>
        <fullName evidence="3">Tetratricopeptide repeat-containing protein</fullName>
    </recommendedName>
</protein>
<dbReference type="Gene3D" id="1.25.40.10">
    <property type="entry name" value="Tetratricopeptide repeat domain"/>
    <property type="match status" value="1"/>
</dbReference>